<proteinExistence type="predicted"/>
<comment type="caution">
    <text evidence="3">The sequence shown here is derived from an EMBL/GenBank/DDBJ whole genome shotgun (WGS) entry which is preliminary data.</text>
</comment>
<keyword evidence="1" id="KW-0812">Transmembrane</keyword>
<dbReference type="AlphaFoldDB" id="A0A7C4NKV7"/>
<name>A0A7C4NKV7_9CREN</name>
<accession>A0A7C4NKV7</accession>
<dbReference type="EMBL" id="DTBD01000039">
    <property type="protein sequence ID" value="HGQ64545.1"/>
    <property type="molecule type" value="Genomic_DNA"/>
</dbReference>
<organism evidence="3">
    <name type="scientific">Ignisphaera aggregans</name>
    <dbReference type="NCBI Taxonomy" id="334771"/>
    <lineage>
        <taxon>Archaea</taxon>
        <taxon>Thermoproteota</taxon>
        <taxon>Thermoprotei</taxon>
        <taxon>Desulfurococcales</taxon>
        <taxon>Desulfurococcaceae</taxon>
        <taxon>Ignisphaera</taxon>
    </lineage>
</organism>
<dbReference type="InterPro" id="IPR009577">
    <property type="entry name" value="Sm_multidrug_ex"/>
</dbReference>
<evidence type="ECO:0000256" key="1">
    <source>
        <dbReference type="SAM" id="Phobius"/>
    </source>
</evidence>
<keyword evidence="1" id="KW-0472">Membrane</keyword>
<feature type="transmembrane region" description="Helical" evidence="1">
    <location>
        <begin position="42"/>
        <end position="67"/>
    </location>
</feature>
<dbReference type="PANTHER" id="PTHR36007:SF2">
    <property type="entry name" value="TRANSPORT PROTEIN-RELATED"/>
    <property type="match status" value="1"/>
</dbReference>
<evidence type="ECO:0000313" key="3">
    <source>
        <dbReference type="EMBL" id="HGQ64545.1"/>
    </source>
</evidence>
<feature type="transmembrane region" description="Helical" evidence="1">
    <location>
        <begin position="146"/>
        <end position="169"/>
    </location>
</feature>
<dbReference type="Pfam" id="PF06695">
    <property type="entry name" value="Sm_multidrug_ex"/>
    <property type="match status" value="1"/>
</dbReference>
<sequence length="173" mass="18879">MNAGDILLKFFVVFALGFTPIAEVRGAIPLAYKFFMVDVRNTLLFSIASLFGVIGNLVIAPLVLFALDKIEKIILKSKLVPAFIKKAYLSLLSYVRARAKKYENIEAVGLTLFVAIPLPVTGAWTGSLIAYILGLEKKKSLVCIELGVLCATTIMLTAILLFTSLLRVLGIEI</sequence>
<feature type="transmembrane region" description="Helical" evidence="1">
    <location>
        <begin position="109"/>
        <end position="134"/>
    </location>
</feature>
<protein>
    <submittedName>
        <fullName evidence="3">Ligand-binding protein SH3</fullName>
    </submittedName>
</protein>
<dbReference type="PANTHER" id="PTHR36007">
    <property type="entry name" value="TRANSPORT PROTEIN-RELATED"/>
    <property type="match status" value="1"/>
</dbReference>
<keyword evidence="1" id="KW-1133">Transmembrane helix</keyword>
<evidence type="ECO:0000313" key="2">
    <source>
        <dbReference type="EMBL" id="HGQ35355.1"/>
    </source>
</evidence>
<dbReference type="EMBL" id="DTCK01000010">
    <property type="protein sequence ID" value="HGQ35355.1"/>
    <property type="molecule type" value="Genomic_DNA"/>
</dbReference>
<reference evidence="3" key="1">
    <citation type="journal article" date="2020" name="mSystems">
        <title>Genome- and Community-Level Interaction Insights into Carbon Utilization and Element Cycling Functions of Hydrothermarchaeota in Hydrothermal Sediment.</title>
        <authorList>
            <person name="Zhou Z."/>
            <person name="Liu Y."/>
            <person name="Xu W."/>
            <person name="Pan J."/>
            <person name="Luo Z.H."/>
            <person name="Li M."/>
        </authorList>
    </citation>
    <scope>NUCLEOTIDE SEQUENCE [LARGE SCALE GENOMIC DNA]</scope>
    <source>
        <strain evidence="3">SpSt-637</strain>
        <strain evidence="2">SpSt-667</strain>
    </source>
</reference>
<gene>
    <name evidence="3" type="ORF">ENU08_04800</name>
    <name evidence="2" type="ORF">ENU41_01580</name>
</gene>